<evidence type="ECO:0000259" key="3">
    <source>
        <dbReference type="Pfam" id="PF02230"/>
    </source>
</evidence>
<dbReference type="Pfam" id="PF02230">
    <property type="entry name" value="Abhydrolase_2"/>
    <property type="match status" value="1"/>
</dbReference>
<protein>
    <submittedName>
        <fullName evidence="4">Phospholipase/carboxylesterase</fullName>
    </submittedName>
</protein>
<dbReference type="PANTHER" id="PTHR10655:SF17">
    <property type="entry name" value="LYSOPHOSPHOLIPASE-LIKE PROTEIN 1"/>
    <property type="match status" value="1"/>
</dbReference>
<dbReference type="SUPFAM" id="SSF53474">
    <property type="entry name" value="alpha/beta-Hydrolases"/>
    <property type="match status" value="1"/>
</dbReference>
<evidence type="ECO:0000313" key="4">
    <source>
        <dbReference type="EMBL" id="GAA1967539.1"/>
    </source>
</evidence>
<keyword evidence="2" id="KW-0378">Hydrolase</keyword>
<dbReference type="InterPro" id="IPR003140">
    <property type="entry name" value="PLipase/COase/thioEstase"/>
</dbReference>
<dbReference type="PANTHER" id="PTHR10655">
    <property type="entry name" value="LYSOPHOSPHOLIPASE-RELATED"/>
    <property type="match status" value="1"/>
</dbReference>
<keyword evidence="5" id="KW-1185">Reference proteome</keyword>
<name>A0ABN2RDR6_9ACTN</name>
<dbReference type="InterPro" id="IPR050565">
    <property type="entry name" value="LYPA1-2/EST-like"/>
</dbReference>
<dbReference type="Proteomes" id="UP001499854">
    <property type="component" value="Unassembled WGS sequence"/>
</dbReference>
<accession>A0ABN2RDR6</accession>
<organism evidence="4 5">
    <name type="scientific">Catenulispora subtropica</name>
    <dbReference type="NCBI Taxonomy" id="450798"/>
    <lineage>
        <taxon>Bacteria</taxon>
        <taxon>Bacillati</taxon>
        <taxon>Actinomycetota</taxon>
        <taxon>Actinomycetes</taxon>
        <taxon>Catenulisporales</taxon>
        <taxon>Catenulisporaceae</taxon>
        <taxon>Catenulispora</taxon>
    </lineage>
</organism>
<evidence type="ECO:0000313" key="5">
    <source>
        <dbReference type="Proteomes" id="UP001499854"/>
    </source>
</evidence>
<sequence>MTAGDRGTGDAGRSGSVEVSAGLELVEAEARGPERVSVIWLHGMGQDTGHPAAIADRLGLAEQGVRAVFPRAPAQAKSSITGAPTRAWVDQSVLKLGTTDPVTLAATEEGLRHLIEEESKRVGAEHVVLAGFSQGAAMALYVALRYPERLGGLALYAAFRFGDVPLMESRSAANAELPVWLGHGRRDWVIPYFIGIDVRDLLEEHGHPVEWHKYPGAHEAFGGVGSELAEFLDRVAAK</sequence>
<evidence type="ECO:0000256" key="2">
    <source>
        <dbReference type="ARBA" id="ARBA00022801"/>
    </source>
</evidence>
<feature type="domain" description="Phospholipase/carboxylesterase/thioesterase" evidence="3">
    <location>
        <begin position="29"/>
        <end position="232"/>
    </location>
</feature>
<evidence type="ECO:0000256" key="1">
    <source>
        <dbReference type="ARBA" id="ARBA00006499"/>
    </source>
</evidence>
<proteinExistence type="inferred from homology"/>
<dbReference type="EMBL" id="BAAAQM010000013">
    <property type="protein sequence ID" value="GAA1967539.1"/>
    <property type="molecule type" value="Genomic_DNA"/>
</dbReference>
<dbReference type="RefSeq" id="WP_344657347.1">
    <property type="nucleotide sequence ID" value="NZ_BAAAQM010000013.1"/>
</dbReference>
<dbReference type="Gene3D" id="3.40.50.1820">
    <property type="entry name" value="alpha/beta hydrolase"/>
    <property type="match status" value="1"/>
</dbReference>
<gene>
    <name evidence="4" type="ORF">GCM10009838_27210</name>
</gene>
<comment type="caution">
    <text evidence="4">The sequence shown here is derived from an EMBL/GenBank/DDBJ whole genome shotgun (WGS) entry which is preliminary data.</text>
</comment>
<reference evidence="4 5" key="1">
    <citation type="journal article" date="2019" name="Int. J. Syst. Evol. Microbiol.">
        <title>The Global Catalogue of Microorganisms (GCM) 10K type strain sequencing project: providing services to taxonomists for standard genome sequencing and annotation.</title>
        <authorList>
            <consortium name="The Broad Institute Genomics Platform"/>
            <consortium name="The Broad Institute Genome Sequencing Center for Infectious Disease"/>
            <person name="Wu L."/>
            <person name="Ma J."/>
        </authorList>
    </citation>
    <scope>NUCLEOTIDE SEQUENCE [LARGE SCALE GENOMIC DNA]</scope>
    <source>
        <strain evidence="4 5">JCM 16013</strain>
    </source>
</reference>
<comment type="similarity">
    <text evidence="1">Belongs to the AB hydrolase superfamily. AB hydrolase 2 family.</text>
</comment>
<dbReference type="InterPro" id="IPR029058">
    <property type="entry name" value="AB_hydrolase_fold"/>
</dbReference>